<accession>A0AAJ1WTB9</accession>
<proteinExistence type="predicted"/>
<gene>
    <name evidence="4" type="ORF">J2Z48_002443</name>
</gene>
<dbReference type="Gene3D" id="2.60.40.10">
    <property type="entry name" value="Immunoglobulins"/>
    <property type="match status" value="1"/>
</dbReference>
<evidence type="ECO:0000259" key="3">
    <source>
        <dbReference type="Pfam" id="PF13115"/>
    </source>
</evidence>
<evidence type="ECO:0000313" key="5">
    <source>
        <dbReference type="Proteomes" id="UP001238450"/>
    </source>
</evidence>
<feature type="chain" id="PRO_5042565232" description="YtkA-like domain-containing protein" evidence="2">
    <location>
        <begin position="25"/>
        <end position="249"/>
    </location>
</feature>
<evidence type="ECO:0000313" key="4">
    <source>
        <dbReference type="EMBL" id="MDQ0418253.1"/>
    </source>
</evidence>
<dbReference type="RefSeq" id="WP_307253847.1">
    <property type="nucleotide sequence ID" value="NZ_JAUSUV010000010.1"/>
</dbReference>
<dbReference type="AlphaFoldDB" id="A0AAJ1WTB9"/>
<evidence type="ECO:0000256" key="2">
    <source>
        <dbReference type="SAM" id="SignalP"/>
    </source>
</evidence>
<feature type="region of interest" description="Disordered" evidence="1">
    <location>
        <begin position="24"/>
        <end position="58"/>
    </location>
</feature>
<reference evidence="4 5" key="1">
    <citation type="submission" date="2023-07" db="EMBL/GenBank/DDBJ databases">
        <title>Genomic Encyclopedia of Type Strains, Phase IV (KMG-IV): sequencing the most valuable type-strain genomes for metagenomic binning, comparative biology and taxonomic classification.</title>
        <authorList>
            <person name="Goeker M."/>
        </authorList>
    </citation>
    <scope>NUCLEOTIDE SEQUENCE [LARGE SCALE GENOMIC DNA]</scope>
    <source>
        <strain evidence="4 5">DSM 46876</strain>
    </source>
</reference>
<keyword evidence="2" id="KW-0732">Signal</keyword>
<keyword evidence="5" id="KW-1185">Reference proteome</keyword>
<sequence>MNKKMKLWISSVCMVATVSLVSGCGGSKPAEHQHNQTQPTGELSVSFKANPDKSNTGDPVTFQANVKQGETGITNAKVEFEVWKGTSTDHKQYPAKHISNGDYTASDSFKDAGAYNVVVHVYTDKDHKMAEGTFQVGDQKAEEHGHHHGDQKASLHLMLPDTPEKGKSFSLMGHVMDTKGKPLTGANVKFEIWKEGDKKHQFIDASEGKAGEYSKDYSFAESGTYHVQLHVEKPSIKLHEHVEKTVTVK</sequence>
<dbReference type="Pfam" id="PF13115">
    <property type="entry name" value="YtkA"/>
    <property type="match status" value="2"/>
</dbReference>
<dbReference type="InterPro" id="IPR032693">
    <property type="entry name" value="YtkA-like_dom"/>
</dbReference>
<feature type="domain" description="YtkA-like" evidence="3">
    <location>
        <begin position="51"/>
        <end position="120"/>
    </location>
</feature>
<dbReference type="Proteomes" id="UP001238450">
    <property type="component" value="Unassembled WGS sequence"/>
</dbReference>
<dbReference type="PROSITE" id="PS51257">
    <property type="entry name" value="PROKAR_LIPOPROTEIN"/>
    <property type="match status" value="1"/>
</dbReference>
<evidence type="ECO:0000256" key="1">
    <source>
        <dbReference type="SAM" id="MobiDB-lite"/>
    </source>
</evidence>
<organism evidence="4 5">
    <name type="scientific">Croceifilum oryzae</name>
    <dbReference type="NCBI Taxonomy" id="1553429"/>
    <lineage>
        <taxon>Bacteria</taxon>
        <taxon>Bacillati</taxon>
        <taxon>Bacillota</taxon>
        <taxon>Bacilli</taxon>
        <taxon>Bacillales</taxon>
        <taxon>Thermoactinomycetaceae</taxon>
        <taxon>Croceifilum</taxon>
    </lineage>
</organism>
<dbReference type="EMBL" id="JAUSUV010000010">
    <property type="protein sequence ID" value="MDQ0418253.1"/>
    <property type="molecule type" value="Genomic_DNA"/>
</dbReference>
<protein>
    <recommendedName>
        <fullName evidence="3">YtkA-like domain-containing protein</fullName>
    </recommendedName>
</protein>
<feature type="signal peptide" evidence="2">
    <location>
        <begin position="1"/>
        <end position="24"/>
    </location>
</feature>
<comment type="caution">
    <text evidence="4">The sequence shown here is derived from an EMBL/GenBank/DDBJ whole genome shotgun (WGS) entry which is preliminary data.</text>
</comment>
<name>A0AAJ1WTB9_9BACL</name>
<feature type="domain" description="YtkA-like" evidence="3">
    <location>
        <begin position="150"/>
        <end position="230"/>
    </location>
</feature>
<dbReference type="InterPro" id="IPR013783">
    <property type="entry name" value="Ig-like_fold"/>
</dbReference>